<dbReference type="AlphaFoldDB" id="A0A0D8IUF9"/>
<evidence type="ECO:0000313" key="3">
    <source>
        <dbReference type="Proteomes" id="UP000032483"/>
    </source>
</evidence>
<dbReference type="RefSeq" id="WP_207641423.1">
    <property type="nucleotide sequence ID" value="NZ_JXXK01000092.1"/>
</dbReference>
<evidence type="ECO:0000313" key="2">
    <source>
        <dbReference type="EMBL" id="KJF38129.1"/>
    </source>
</evidence>
<proteinExistence type="predicted"/>
<protein>
    <submittedName>
        <fullName evidence="2">Uncharacterized protein</fullName>
    </submittedName>
</protein>
<feature type="non-terminal residue" evidence="2">
    <location>
        <position position="1"/>
    </location>
</feature>
<evidence type="ECO:0000256" key="1">
    <source>
        <dbReference type="SAM" id="Phobius"/>
    </source>
</evidence>
<comment type="caution">
    <text evidence="2">The sequence shown here is derived from an EMBL/GenBank/DDBJ whole genome shotgun (WGS) entry which is preliminary data.</text>
</comment>
<gene>
    <name evidence="2" type="ORF">TQ39_19890</name>
</gene>
<keyword evidence="1" id="KW-0472">Membrane</keyword>
<dbReference type="EMBL" id="JXXK01000092">
    <property type="protein sequence ID" value="KJF38129.1"/>
    <property type="molecule type" value="Genomic_DNA"/>
</dbReference>
<reference evidence="2" key="1">
    <citation type="submission" date="2015-02" db="EMBL/GenBank/DDBJ databases">
        <title>A novel member of the family Ruminococcaceae isolated from human feces.</title>
        <authorList>
            <person name="Shkoporov A.N."/>
            <person name="Chaplin A.V."/>
            <person name="Motuzova O.V."/>
            <person name="Kafarskaia L.I."/>
            <person name="Khokhlova E.V."/>
            <person name="Efimov B.A."/>
        </authorList>
    </citation>
    <scope>NUCLEOTIDE SEQUENCE [LARGE SCALE GENOMIC DNA]</scope>
    <source>
        <strain evidence="2">585-1</strain>
    </source>
</reference>
<sequence>GGHTQLQNTQRKAGGNRRQSQILPAFFVRQVISYCLNDIEGESGYFNCGGNNQELLLHHCPVGINDWSHVSVGNETQYEAVMSRIQGLSIGIVIVTTILLFLRVVLVLYISGAG</sequence>
<dbReference type="Proteomes" id="UP000032483">
    <property type="component" value="Unassembled WGS sequence"/>
</dbReference>
<keyword evidence="3" id="KW-1185">Reference proteome</keyword>
<dbReference type="GeneID" id="63215738"/>
<name>A0A0D8IUF9_9FIRM</name>
<feature type="transmembrane region" description="Helical" evidence="1">
    <location>
        <begin position="88"/>
        <end position="110"/>
    </location>
</feature>
<keyword evidence="1" id="KW-1133">Transmembrane helix</keyword>
<accession>A0A0D8IUF9</accession>
<organism evidence="2 3">
    <name type="scientific">Ruthenibacterium lactatiformans</name>
    <dbReference type="NCBI Taxonomy" id="1550024"/>
    <lineage>
        <taxon>Bacteria</taxon>
        <taxon>Bacillati</taxon>
        <taxon>Bacillota</taxon>
        <taxon>Clostridia</taxon>
        <taxon>Eubacteriales</taxon>
        <taxon>Oscillospiraceae</taxon>
        <taxon>Ruthenibacterium</taxon>
    </lineage>
</organism>
<keyword evidence="1" id="KW-0812">Transmembrane</keyword>